<dbReference type="SUPFAM" id="SSF48179">
    <property type="entry name" value="6-phosphogluconate dehydrogenase C-terminal domain-like"/>
    <property type="match status" value="1"/>
</dbReference>
<evidence type="ECO:0000256" key="4">
    <source>
        <dbReference type="ARBA" id="ARBA00023002"/>
    </source>
</evidence>
<feature type="domain" description="Mannitol dehydrogenase C-terminal" evidence="9">
    <location>
        <begin position="205"/>
        <end position="371"/>
    </location>
</feature>
<dbReference type="GO" id="GO:0005829">
    <property type="term" value="C:cytosol"/>
    <property type="evidence" value="ECO:0007669"/>
    <property type="project" value="TreeGrafter"/>
</dbReference>
<dbReference type="Proteomes" id="UP000282529">
    <property type="component" value="Unassembled WGS sequence"/>
</dbReference>
<comment type="catalytic activity">
    <reaction evidence="6 7">
        <text>D-mannitol 1-phosphate + NAD(+) = beta-D-fructose 6-phosphate + NADH + H(+)</text>
        <dbReference type="Rhea" id="RHEA:19661"/>
        <dbReference type="ChEBI" id="CHEBI:15378"/>
        <dbReference type="ChEBI" id="CHEBI:57540"/>
        <dbReference type="ChEBI" id="CHEBI:57634"/>
        <dbReference type="ChEBI" id="CHEBI:57945"/>
        <dbReference type="ChEBI" id="CHEBI:61381"/>
        <dbReference type="EC" id="1.1.1.17"/>
    </reaction>
</comment>
<accession>A0A3N9Q831</accession>
<keyword evidence="4 7" id="KW-0560">Oxidoreductase</keyword>
<comment type="caution">
    <text evidence="10">The sequence shown here is derived from an EMBL/GenBank/DDBJ whole genome shotgun (WGS) entry which is preliminary data.</text>
</comment>
<feature type="binding site" evidence="7">
    <location>
        <begin position="3"/>
        <end position="14"/>
    </location>
    <ligand>
        <name>NAD(+)</name>
        <dbReference type="ChEBI" id="CHEBI:57540"/>
    </ligand>
</feature>
<evidence type="ECO:0000256" key="2">
    <source>
        <dbReference type="ARBA" id="ARBA00012939"/>
    </source>
</evidence>
<gene>
    <name evidence="7" type="primary">mtlD</name>
    <name evidence="10" type="ORF">EH198_04615</name>
</gene>
<dbReference type="Gene3D" id="1.10.1040.10">
    <property type="entry name" value="N-(1-d-carboxylethyl)-l-norvaline Dehydrogenase, domain 2"/>
    <property type="match status" value="1"/>
</dbReference>
<keyword evidence="5 7" id="KW-0520">NAD</keyword>
<dbReference type="PRINTS" id="PR00084">
    <property type="entry name" value="MTLDHDRGNASE"/>
</dbReference>
<proteinExistence type="inferred from homology"/>
<dbReference type="NCBIfam" id="NF002646">
    <property type="entry name" value="PRK02318.1-2"/>
    <property type="match status" value="1"/>
</dbReference>
<dbReference type="InterPro" id="IPR013131">
    <property type="entry name" value="Mannitol_DH_N"/>
</dbReference>
<dbReference type="Gene3D" id="3.40.50.720">
    <property type="entry name" value="NAD(P)-binding Rossmann-like Domain"/>
    <property type="match status" value="1"/>
</dbReference>
<dbReference type="InterPro" id="IPR008927">
    <property type="entry name" value="6-PGluconate_DH-like_C_sf"/>
</dbReference>
<dbReference type="EC" id="1.1.1.17" evidence="2 7"/>
<evidence type="ECO:0000259" key="9">
    <source>
        <dbReference type="Pfam" id="PF08125"/>
    </source>
</evidence>
<organism evidence="10 11">
    <name type="scientific">Paenibacillus rhizophilus</name>
    <dbReference type="NCBI Taxonomy" id="1850366"/>
    <lineage>
        <taxon>Bacteria</taxon>
        <taxon>Bacillati</taxon>
        <taxon>Bacillota</taxon>
        <taxon>Bacilli</taxon>
        <taxon>Bacillales</taxon>
        <taxon>Paenibacillaceae</taxon>
        <taxon>Paenibacillus</taxon>
    </lineage>
</organism>
<dbReference type="InterPro" id="IPR036291">
    <property type="entry name" value="NAD(P)-bd_dom_sf"/>
</dbReference>
<keyword evidence="11" id="KW-1185">Reference proteome</keyword>
<evidence type="ECO:0000313" key="10">
    <source>
        <dbReference type="EMBL" id="RQW13686.1"/>
    </source>
</evidence>
<dbReference type="OrthoDB" id="271711at2"/>
<name>A0A3N9Q831_9BACL</name>
<dbReference type="AlphaFoldDB" id="A0A3N9Q831"/>
<sequence>MKAVHFGAGNIGRGFIGPILSDSDYEICFVARNEKKISQLQERGQYPVTLANETRDTELVKNVTAVNISDMDEVAESIAEADLVTTAIGMSALRDIAESIARGIELRLKKTKRPEPLHIIACENGIGGSQRLKKLVYPLLKPSERKRADEFVAFPNTMVDRIVPIQQHKDPLKVMVEPFCEWVIHKAGMLEGFTRIKGVRYVDSLDPYIERKLFTVNTGHCAAAYFGYLDGYSTIQEAIANPKVLEQVRGVLNETGAMLTLKHNLDSKKHEQYIEKMLHRFTNPHFIDKITRVARSPLRKLSPNDRLVRPALQAHKMGLETNHLVAAIAAALVFDHVKDPEAVKLQNSIREHGIGYVIENHLGIPDTHPLHSRIADKYDESFSSYRSEAEPDLLSRT</sequence>
<dbReference type="NCBIfam" id="NF002647">
    <property type="entry name" value="PRK02318.1-3"/>
    <property type="match status" value="1"/>
</dbReference>
<dbReference type="EMBL" id="RQPI01000001">
    <property type="protein sequence ID" value="RQW13686.1"/>
    <property type="molecule type" value="Genomic_DNA"/>
</dbReference>
<dbReference type="GO" id="GO:0008926">
    <property type="term" value="F:mannitol-1-phosphate 5-dehydrogenase activity"/>
    <property type="evidence" value="ECO:0007669"/>
    <property type="project" value="UniProtKB-UniRule"/>
</dbReference>
<dbReference type="PROSITE" id="PS00974">
    <property type="entry name" value="MANNITOL_DHGENASE"/>
    <property type="match status" value="1"/>
</dbReference>
<evidence type="ECO:0000256" key="5">
    <source>
        <dbReference type="ARBA" id="ARBA00023027"/>
    </source>
</evidence>
<dbReference type="HAMAP" id="MF_00196">
    <property type="entry name" value="Mannitol_dehydrog"/>
    <property type="match status" value="1"/>
</dbReference>
<comment type="similarity">
    <text evidence="1 7">Belongs to the mannitol dehydrogenase family.</text>
</comment>
<dbReference type="InterPro" id="IPR023028">
    <property type="entry name" value="Mannitol_1_phos_5_DH"/>
</dbReference>
<evidence type="ECO:0000256" key="6">
    <source>
        <dbReference type="ARBA" id="ARBA00048615"/>
    </source>
</evidence>
<evidence type="ECO:0000256" key="3">
    <source>
        <dbReference type="ARBA" id="ARBA00016219"/>
    </source>
</evidence>
<dbReference type="InterPro" id="IPR023027">
    <property type="entry name" value="Mannitol_DH_CS"/>
</dbReference>
<dbReference type="NCBIfam" id="NF002652">
    <property type="entry name" value="PRK02318.2-5"/>
    <property type="match status" value="1"/>
</dbReference>
<dbReference type="SUPFAM" id="SSF51735">
    <property type="entry name" value="NAD(P)-binding Rossmann-fold domains"/>
    <property type="match status" value="1"/>
</dbReference>
<evidence type="ECO:0000313" key="11">
    <source>
        <dbReference type="Proteomes" id="UP000282529"/>
    </source>
</evidence>
<dbReference type="InterPro" id="IPR013118">
    <property type="entry name" value="Mannitol_DH_C"/>
</dbReference>
<dbReference type="GO" id="GO:0019592">
    <property type="term" value="P:mannitol catabolic process"/>
    <property type="evidence" value="ECO:0007669"/>
    <property type="project" value="TreeGrafter"/>
</dbReference>
<dbReference type="PANTHER" id="PTHR30524">
    <property type="entry name" value="MANNITOL-1-PHOSPHATE 5-DEHYDROGENASE"/>
    <property type="match status" value="1"/>
</dbReference>
<dbReference type="Pfam" id="PF08125">
    <property type="entry name" value="Mannitol_dh_C"/>
    <property type="match status" value="1"/>
</dbReference>
<dbReference type="InterPro" id="IPR000669">
    <property type="entry name" value="Mannitol_DH"/>
</dbReference>
<reference evidence="10 11" key="1">
    <citation type="submission" date="2018-11" db="EMBL/GenBank/DDBJ databases">
        <title>Genome sequence of strain 7197.</title>
        <authorList>
            <person name="Gao J."/>
            <person name="Sun J."/>
        </authorList>
    </citation>
    <scope>NUCLEOTIDE SEQUENCE [LARGE SCALE GENOMIC DNA]</scope>
    <source>
        <strain evidence="10 11">7197</strain>
    </source>
</reference>
<dbReference type="RefSeq" id="WP_124694328.1">
    <property type="nucleotide sequence ID" value="NZ_JBHUFE010000016.1"/>
</dbReference>
<dbReference type="InterPro" id="IPR013328">
    <property type="entry name" value="6PGD_dom2"/>
</dbReference>
<protein>
    <recommendedName>
        <fullName evidence="3 7">Mannitol-1-phosphate 5-dehydrogenase</fullName>
        <ecNumber evidence="2 7">1.1.1.17</ecNumber>
    </recommendedName>
</protein>
<dbReference type="PANTHER" id="PTHR30524:SF0">
    <property type="entry name" value="ALTRONATE OXIDOREDUCTASE-RELATED"/>
    <property type="match status" value="1"/>
</dbReference>
<dbReference type="Pfam" id="PF01232">
    <property type="entry name" value="Mannitol_dh"/>
    <property type="match status" value="1"/>
</dbReference>
<feature type="domain" description="Mannitol dehydrogenase N-terminal" evidence="8">
    <location>
        <begin position="1"/>
        <end position="196"/>
    </location>
</feature>
<evidence type="ECO:0000256" key="1">
    <source>
        <dbReference type="ARBA" id="ARBA00006541"/>
    </source>
</evidence>
<evidence type="ECO:0000259" key="8">
    <source>
        <dbReference type="Pfam" id="PF01232"/>
    </source>
</evidence>
<evidence type="ECO:0000256" key="7">
    <source>
        <dbReference type="HAMAP-Rule" id="MF_00196"/>
    </source>
</evidence>